<feature type="compositionally biased region" description="Basic and acidic residues" evidence="2">
    <location>
        <begin position="903"/>
        <end position="929"/>
    </location>
</feature>
<feature type="compositionally biased region" description="Basic and acidic residues" evidence="2">
    <location>
        <begin position="486"/>
        <end position="506"/>
    </location>
</feature>
<feature type="compositionally biased region" description="Low complexity" evidence="2">
    <location>
        <begin position="3406"/>
        <end position="3417"/>
    </location>
</feature>
<feature type="region of interest" description="Disordered" evidence="2">
    <location>
        <begin position="1"/>
        <end position="87"/>
    </location>
</feature>
<feature type="transmembrane region" description="Helical" evidence="3">
    <location>
        <begin position="1216"/>
        <end position="1243"/>
    </location>
</feature>
<feature type="region of interest" description="Disordered" evidence="2">
    <location>
        <begin position="4572"/>
        <end position="4607"/>
    </location>
</feature>
<feature type="region of interest" description="Disordered" evidence="2">
    <location>
        <begin position="3976"/>
        <end position="4037"/>
    </location>
</feature>
<keyword evidence="6" id="KW-1185">Reference proteome</keyword>
<feature type="transmembrane region" description="Helical" evidence="3">
    <location>
        <begin position="4526"/>
        <end position="4549"/>
    </location>
</feature>
<feature type="compositionally biased region" description="Basic and acidic residues" evidence="2">
    <location>
        <begin position="4577"/>
        <end position="4599"/>
    </location>
</feature>
<dbReference type="EMBL" id="CAJJDO010000108">
    <property type="protein sequence ID" value="CAD8195095.1"/>
    <property type="molecule type" value="Genomic_DNA"/>
</dbReference>
<feature type="region of interest" description="Disordered" evidence="2">
    <location>
        <begin position="3403"/>
        <end position="3481"/>
    </location>
</feature>
<feature type="compositionally biased region" description="Polar residues" evidence="2">
    <location>
        <begin position="507"/>
        <end position="517"/>
    </location>
</feature>
<keyword evidence="3" id="KW-1133">Transmembrane helix</keyword>
<proteinExistence type="predicted"/>
<evidence type="ECO:0000256" key="3">
    <source>
        <dbReference type="SAM" id="Phobius"/>
    </source>
</evidence>
<comment type="caution">
    <text evidence="5">The sequence shown here is derived from an EMBL/GenBank/DDBJ whole genome shotgun (WGS) entry which is preliminary data.</text>
</comment>
<keyword evidence="3" id="KW-0812">Transmembrane</keyword>
<evidence type="ECO:0000313" key="6">
    <source>
        <dbReference type="Proteomes" id="UP000689195"/>
    </source>
</evidence>
<dbReference type="OrthoDB" id="302955at2759"/>
<keyword evidence="3" id="KW-0472">Membrane</keyword>
<feature type="transmembrane region" description="Helical" evidence="3">
    <location>
        <begin position="110"/>
        <end position="134"/>
    </location>
</feature>
<keyword evidence="1" id="KW-0175">Coiled coil</keyword>
<evidence type="ECO:0000313" key="5">
    <source>
        <dbReference type="EMBL" id="CAD8195095.1"/>
    </source>
</evidence>
<feature type="compositionally biased region" description="Basic and acidic residues" evidence="2">
    <location>
        <begin position="3418"/>
        <end position="3434"/>
    </location>
</feature>
<reference evidence="5" key="1">
    <citation type="submission" date="2021-01" db="EMBL/GenBank/DDBJ databases">
        <authorList>
            <consortium name="Genoscope - CEA"/>
            <person name="William W."/>
        </authorList>
    </citation>
    <scope>NUCLEOTIDE SEQUENCE</scope>
</reference>
<dbReference type="InterPro" id="IPR018247">
    <property type="entry name" value="EF_Hand_1_Ca_BS"/>
</dbReference>
<feature type="transmembrane region" description="Helical" evidence="3">
    <location>
        <begin position="1334"/>
        <end position="1359"/>
    </location>
</feature>
<dbReference type="PANTHER" id="PTHR34740">
    <property type="entry name" value="FINGER, C3HC4 TYPE, PUTATIVE-RELATED-RELATED"/>
    <property type="match status" value="1"/>
</dbReference>
<protein>
    <recommendedName>
        <fullName evidence="4">EF-hand domain-containing protein</fullName>
    </recommendedName>
</protein>
<feature type="compositionally biased region" description="Basic and acidic residues" evidence="2">
    <location>
        <begin position="414"/>
        <end position="432"/>
    </location>
</feature>
<feature type="compositionally biased region" description="Polar residues" evidence="2">
    <location>
        <begin position="23"/>
        <end position="36"/>
    </location>
</feature>
<feature type="compositionally biased region" description="Polar residues" evidence="2">
    <location>
        <begin position="1"/>
        <end position="10"/>
    </location>
</feature>
<evidence type="ECO:0000256" key="2">
    <source>
        <dbReference type="SAM" id="MobiDB-lite"/>
    </source>
</evidence>
<dbReference type="GO" id="GO:0005509">
    <property type="term" value="F:calcium ion binding"/>
    <property type="evidence" value="ECO:0007669"/>
    <property type="project" value="InterPro"/>
</dbReference>
<feature type="transmembrane region" description="Helical" evidence="3">
    <location>
        <begin position="1286"/>
        <end position="1306"/>
    </location>
</feature>
<dbReference type="InterPro" id="IPR002048">
    <property type="entry name" value="EF_hand_dom"/>
</dbReference>
<name>A0A8S1X3E7_9CILI</name>
<gene>
    <name evidence="5" type="ORF">PPENT_87.1.T1080122</name>
</gene>
<feature type="region of interest" description="Disordered" evidence="2">
    <location>
        <begin position="4320"/>
        <end position="4343"/>
    </location>
</feature>
<evidence type="ECO:0000259" key="4">
    <source>
        <dbReference type="PROSITE" id="PS50222"/>
    </source>
</evidence>
<dbReference type="PANTHER" id="PTHR34740:SF5">
    <property type="entry name" value="POLYMERASE NUCLEOTIDYL TRANSFERASE DOMAIN-CONTAINING PROTEIN"/>
    <property type="match status" value="1"/>
</dbReference>
<feature type="compositionally biased region" description="Acidic residues" evidence="2">
    <location>
        <begin position="3991"/>
        <end position="4025"/>
    </location>
</feature>
<dbReference type="Proteomes" id="UP000689195">
    <property type="component" value="Unassembled WGS sequence"/>
</dbReference>
<feature type="compositionally biased region" description="Low complexity" evidence="2">
    <location>
        <begin position="3976"/>
        <end position="3985"/>
    </location>
</feature>
<dbReference type="PROSITE" id="PS50222">
    <property type="entry name" value="EF_HAND_2"/>
    <property type="match status" value="1"/>
</dbReference>
<feature type="region of interest" description="Disordered" evidence="2">
    <location>
        <begin position="484"/>
        <end position="521"/>
    </location>
</feature>
<feature type="region of interest" description="Disordered" evidence="2">
    <location>
        <begin position="897"/>
        <end position="929"/>
    </location>
</feature>
<feature type="coiled-coil region" evidence="1">
    <location>
        <begin position="4064"/>
        <end position="4091"/>
    </location>
</feature>
<feature type="transmembrane region" description="Helical" evidence="3">
    <location>
        <begin position="843"/>
        <end position="867"/>
    </location>
</feature>
<feature type="compositionally biased region" description="Basic and acidic residues" evidence="2">
    <location>
        <begin position="3460"/>
        <end position="3471"/>
    </location>
</feature>
<feature type="compositionally biased region" description="Basic and acidic residues" evidence="2">
    <location>
        <begin position="62"/>
        <end position="75"/>
    </location>
</feature>
<feature type="domain" description="EF-hand" evidence="4">
    <location>
        <begin position="4436"/>
        <end position="4471"/>
    </location>
</feature>
<feature type="compositionally biased region" description="Low complexity" evidence="2">
    <location>
        <begin position="3435"/>
        <end position="3446"/>
    </location>
</feature>
<feature type="region of interest" description="Disordered" evidence="2">
    <location>
        <begin position="398"/>
        <end position="435"/>
    </location>
</feature>
<dbReference type="PROSITE" id="PS00018">
    <property type="entry name" value="EF_HAND_1"/>
    <property type="match status" value="1"/>
</dbReference>
<organism evidence="5 6">
    <name type="scientific">Paramecium pentaurelia</name>
    <dbReference type="NCBI Taxonomy" id="43138"/>
    <lineage>
        <taxon>Eukaryota</taxon>
        <taxon>Sar</taxon>
        <taxon>Alveolata</taxon>
        <taxon>Ciliophora</taxon>
        <taxon>Intramacronucleata</taxon>
        <taxon>Oligohymenophorea</taxon>
        <taxon>Peniculida</taxon>
        <taxon>Parameciidae</taxon>
        <taxon>Paramecium</taxon>
    </lineage>
</organism>
<evidence type="ECO:0000256" key="1">
    <source>
        <dbReference type="SAM" id="Coils"/>
    </source>
</evidence>
<dbReference type="InterPro" id="IPR038841">
    <property type="entry name" value="PF07_0086"/>
</dbReference>
<sequence length="4607" mass="529452">MSQQYQQMNEEQPIEIEIPVNKPPNSQDNIAQQSNQEKPKKVQKKNKKKEADQESSSSSDDDDKKPIIKKSDSKKHGNKTKSLQLQQMDLEEQNKQALKWAIRLRSFVRIIFLIITTTVLFTGFYVIFEFFAFYDGIQKIPANSRLMMNVTNCRMHIIDSEYQITKSMSSIKYLGASITTLKKKNSHVQSLNQTTIDGPKLGDAIDESSSLLIPDFALEYSIPGRFNIDPNANTSTISEDIQGSNYSYEFTNLLSAQSCQIDLHVYKQAVLDDLSINCFGSCFIVMTSNNISYNTINITGELVELNALKLVTKNLTFNSIQGRFQGNYLQFEQFSDVRLENGDIIFQTDNEMMVNWTHANPHYCYAAPVIANPIVVGCQEAPASEIKAFIQGVGTGKKKKKKDEDKDKDDDEKDKDKDKKDEKKDKKDKGDKEDETEFLSLEDEIYESFFADEHENLQGNIILLPFVDTYNQSKEFQVQLDQITHQQEKDATAPKSDVDPKKDDKTNPQTPKANMQSKTKDIKEKQATLFQPSCFGNSIFCQSLECQTIKDVLTKSNNTINPTNSTDQTQGKPQGSQLRLLKEGEELKKDDKNETDKNANKTEAKIDYKGIFAEAQKKLPHSIPTGLRFLNVTGRFGNVYVNIIKKQNKTITKKDTIIHGLSYASGSVDFDLPSQKILRHYLKMADDPHNFDPNFVLKVGSKITRSDNYQQWSLTYNPAYSYVKPWWMGTFSFTLMSTASWTLDLNLSPGFCPYHPTLDLDDIYNTRFLIGKYFEKAEHSITTIAWQNSVKFPTENYPKEATGLRKYIESNNEFERWVEIVKLNETSYQLTNINLDQSPATQWAVYVSVIISILTAFFLMLGVLYMINSVYKQILEQVAATNKYSGIEKKNDAEGAQPLMKIAPEKEEKDVKKDEKSDKQDDTDKKKQSSQDMEIVLNMNLGRLLYQLFVLAPPLSAFIDYLCVLISKKYINSAEEFYTHLFQKKQKSNTDSELHNLTTESILGNEMKTLYEKFCFLNGFLEQKLDDEKNLKLLKQKGFKITLKEDAQTESYVRVLLNGMMPKLPVIAADKNTLELFINNCCKLTNFEEDNIVVQTFNEQYQEFCVLNHLPYEQPSASELQKSYNITSKYIPQQWVERDEEEVHKEDDAPPSFMMKVQNCLTDCLKKCLPEQQTYIINRQKMQNHYSLILNNPELIKTQAELAEANRELILFGGWWMVDFFTVLAHFITTIILIIPLFSFTILEKILYAQYSLIPIQYLITLEDILQNYWVVPLKLYNESTWIKNVLILVGIYWVYSIIDLLYYYISMQFPQENFFRKVSPKTANRIQLIFRQIMWALVLYSAYQLCVFITLALVWLLLGAIVNPTAFLPYATAAATFITVISSKAAQFKEIATDGFETVIAYVQKIAKDQMGSMIAKMDLKGKMNDMMDSEAFKSVAGQAASLGLVDQSTLAHIEENAEALLSNPDKALEAASNAASELQAIAANPQAFVAKMMKELEDKAISMLKEQMAKQIEGYGQELANIALALFKKDKNMFKNNLTQLIYTAANTLKLDSLKKIGQPIMTFVWEFAYPSGNTAQMSPEDYLEALIQPCAECFAQLIQQESAILFQDQDMQMFEPRILSLVLKKAISLQKHLQQENFLGVFNDLDQIIKQLKDEPQFTQIKYLSKYSGLLKIAMSLFEGRKGNQITFHKIFGIISGFFDEIPQLKDMKDLLGLIELLVNSFNKQHKALPTKLVRQRISKALDVINGMIKSRKTNIDKILENPSLITLLFNFMQHNFEKIPKEVIRDVFKFIFENFHDESVKSIRDLVVSEREFKKLIPLMTGVFEMVSLFMEDSRELTSNLHLQANAFSIDEKKAQQLQAIASIKYYKYTTYEGSENEEKLFEKLQTNPLLMNLATSLRLDTKTLLAIVSVLLQLYSKQGLQDLYQIISKIHKTEVNKVKQFFSLLILFKCNNATHLSNACVDLDIPREYIILVLLGKKVLDIAYADGDNLQKLGASSDTIDDIQKPDFELKLWMQKLKKDVVAKEDNSVEGGNSGRLKTFLIETISDPTCQITSQKVKDILMDVGNNQNQFAQINQREIDLLTNILLLKNIDLFSSPQALTSDTKQSVYAFASILNVNKQFFEDFINIIFLTNSDRVIQSIQNSQPKVDSTKSEEFISKENQKDYESYLEFMYSKMEMIQKKHQFVYTKMQNLFPMIKLPLPLIEKLLFNKDKGMDINSFYQLAYLIIGKDENGKLPKETLKQLNKSVSFLTSTLNSQNAKELKQALDKKDLNDGQVLVIQMLNENSKQRSITLLLNFLIQNSKRSKNDEKRPLPQIYHIFACLYLYFTGQWSELQLTFEDQETKQIQKQNILQYLTKKLDIKQEFFEAIHTFFLNDNQKFTQTMVKFMRRQQACKFEKENPGIKIPLQSLVKIPDQFVLNFINLITGQGYQTSFFSKELNMDSGVVEMISTLTTIKNAKVSSQRIQNYQYLSTSSKKLGPLLDKVGVKGDEFVLILQIIFQDYEINNIQALINGLKLEQKLKVQGVQNLLQLDKVVSNYDKDWIKQIQSIKDNQLIKDMKVNPEIAVLTKGLTRGKYTGLETYIKKLPHFDYAQCDGRAEYFGLLQGLIGCISGPIPDSFNVKGFLANLYKLLEDPKTKDIPTELTPTNNSVEYAIYKLVQIIQIDPIVLMLTQGMIPAWKLIQETYINEEKKWVNPVLVLSTFLSFQAIPTLLKEIFGEVEWFRQMDELYSKIYYNEQLEVPDFEPFWDVPNWIDEQENCIEEIKKKLFSDTIDSIEELQDMVDICNFNPQVIQFLNIGKNDIKNAQLDVLADSVEMYGNMTGDDDLLGIANIIRNTPSTDPQFNRISYDEAVEILKDDPEEQNKLKGFYPLILYQQMIKVYQETCSLFIDPRRNMEQKVLTDSWIMKDIECQQTPIFTMGIASSLASLRRSFWNPLENQQPRDEEHYKITTQQIDFILTSIERMYYFKNFTDYFSKTKAALLIGLSCGFAISAENLISANCTAGLVTYQTALEHKSLQANQQKKVLHKFKFLKGLIERRQEEYSSMKNRFFKSYQFNKILKYSLDIISEPENYLKFSIQNIETSVDQGINWDDYFFDIGFLQSSSQITKWIRAEGIDKKVNAQTRLVILKERLKQLMDKEIHEQQDGMKKAWINQQKLSIEPKQNSSQEPTLEEAVLEVIDVRTGKKWLSVLNSQEQWSQACYQYNDNIRLLIDIWKGNYQSIIEPDTYFTDEEPAAAMAYYGLAALSGSFYKVKNGWKQNTPQQLSAYLNACCWNTASNKKNLQEILSVFLKSFEGFTVLAQSLQQNVSLVNSFINLSMQLYDTDIQQSEDQLTLIKSMNLSQNDTEVLNSLIDAYLGKMDVYYQLADYSQVINPSASTKFKPVQMNNLIKKKRGEPQPQAKQEQQQNEQKKPDDTKPEEIKQDPPEQQQQQGNPQNLVPPPPELQNAQSKEQKVKKVPEKKGKSKLQASFGSSGDRYFSIKTILLKLLYGFDQSQLHQIEKIDAVRFDFSKYSALSSDPKKTEEYFILLLWQLAQAITKETLPNDLRLPILTDFEIGQSNDLANEYKTNLTTIRLITQFIIKIVNDDYSFFFQKDDDVSVVLQKLSFTKDEPETELQFLRAMIGLKSNKMMLIQNKRALQKNKKNNQNSNNVELQLDIQKQVENLIDSKIIDVRLENKNDDENKDLSKNIALLFLAISSGNIEKMYSAILHHDSMSAGFILTMFMWKNISTIIGNEEFLKPENAMRIIPPLQLLPLLIYSQINEQQDKKNGSLRNNQRQKVINSFQIILQAIKKKQDKPGHSDQEFYNKIEKMSQSKKHQTFSWSLWLLKMPEFLKIQTQIQMEMEKMDNTKKASFSRKECDFIFKIMTGSFFVEKIEQVKFIGPIFNLYKICNQIINYPETLKIQNIDFKKIIPNTIITISDYVPDAIRTYLGVFDKFVQLFVFIQIPERSLKVLKDSSDKLEQQQNQIVQGSQVHSQRDEEEQNYDDDDDENDDDDNDDDGEEDNEEDDEQNDNEEKKQLEDAPADGLAQITETINEFILDVLGQTVNSLWLSFKEENRQSLSDQIDKLNKEINEKKANQIKQDQAKRLSTQLPMLTQAQLMQPQQIQQAQQIPMQQQLGTSIIGQPQMVMQQQVPMQQQQMPMQQQQIPIQQQQMPIQQQIPMQQLQMGNQQQIMPSMAIVPQGYNFQEKAKKLQELQVQLTKIDEQSTQVKRLITGIILLLTGYNIDDLKAQSDSDKKLQVLCFIIDSVLFKNLNLLQYVNTVIIRELFQEIQNINNCPLKSITNQDFLFQIESLLYTLTGQDPNNEVKEKKQKGGNNQQKDKQASKSDQWTIALPKRAKIIELPMGVIKCIFGLASYNFEYVPKLLKELSVSDSAIKIVEQIIKQVQEMGVFGGKQLSIGGSQQDPKKAKEIQELMKKIQEGTATNQDMFKAIDEDGTKSISKTEYGTLAKRLGMNLSEHRINEIFANIKKGSSSANQDSLNEKEFDQAMKYLQQKNTDMALDFLGISPGLLTMLLIQGAIILLLIFIFIFLGIQAFALGGTFGAVVNSILPMAAGGGAGSKTEKVSEKKGDDDQIGDSVDKTQKIIQSDTI</sequence>
<accession>A0A8S1X3E7</accession>